<protein>
    <submittedName>
        <fullName evidence="1">Transcriptional regulator with XRE-family HTH domain</fullName>
    </submittedName>
</protein>
<accession>A0A840CPF9</accession>
<reference evidence="1 2" key="1">
    <citation type="submission" date="2020-08" db="EMBL/GenBank/DDBJ databases">
        <title>Genomic Encyclopedia of Type Strains, Phase IV (KMG-IV): sequencing the most valuable type-strain genomes for metagenomic binning, comparative biology and taxonomic classification.</title>
        <authorList>
            <person name="Goeker M."/>
        </authorList>
    </citation>
    <scope>NUCLEOTIDE SEQUENCE [LARGE SCALE GENOMIC DNA]</scope>
    <source>
        <strain evidence="1 2">DSM 104969</strain>
    </source>
</reference>
<name>A0A840CPF9_9BACT</name>
<organism evidence="1 2">
    <name type="scientific">Dysgonomonas hofstadii</name>
    <dbReference type="NCBI Taxonomy" id="637886"/>
    <lineage>
        <taxon>Bacteria</taxon>
        <taxon>Pseudomonadati</taxon>
        <taxon>Bacteroidota</taxon>
        <taxon>Bacteroidia</taxon>
        <taxon>Bacteroidales</taxon>
        <taxon>Dysgonomonadaceae</taxon>
        <taxon>Dysgonomonas</taxon>
    </lineage>
</organism>
<dbReference type="Proteomes" id="UP000555103">
    <property type="component" value="Unassembled WGS sequence"/>
</dbReference>
<evidence type="ECO:0000313" key="1">
    <source>
        <dbReference type="EMBL" id="MBB4036569.1"/>
    </source>
</evidence>
<dbReference type="RefSeq" id="WP_183307470.1">
    <property type="nucleotide sequence ID" value="NZ_JACIEP010000008.1"/>
</dbReference>
<keyword evidence="2" id="KW-1185">Reference proteome</keyword>
<dbReference type="AlphaFoldDB" id="A0A840CPF9"/>
<proteinExistence type="predicted"/>
<comment type="caution">
    <text evidence="1">The sequence shown here is derived from an EMBL/GenBank/DDBJ whole genome shotgun (WGS) entry which is preliminary data.</text>
</comment>
<sequence length="169" mass="19638">MSATKSNRGRKTAFKQEYIQLAENYSLLGATDKEMADLFGISEKTFNTWKKKFPEFLQSLKKGKALADATVASKLYNRALGYDFNEIYYEKVIVDSKDEDCLPETLFEAKIIKKHMPPDTTAQIFWLKNRQPDKWRDRKELDAAVRLEDELESMTDEQLLSIVNDKKEP</sequence>
<evidence type="ECO:0000313" key="2">
    <source>
        <dbReference type="Proteomes" id="UP000555103"/>
    </source>
</evidence>
<gene>
    <name evidence="1" type="ORF">GGR21_002475</name>
</gene>
<dbReference type="EMBL" id="JACIEP010000008">
    <property type="protein sequence ID" value="MBB4036569.1"/>
    <property type="molecule type" value="Genomic_DNA"/>
</dbReference>